<keyword evidence="1" id="KW-1133">Transmembrane helix</keyword>
<name>A0AAJ0CMF2_9HYPO</name>
<gene>
    <name evidence="2" type="ORF">QQS21_007779</name>
</gene>
<feature type="transmembrane region" description="Helical" evidence="1">
    <location>
        <begin position="49"/>
        <end position="67"/>
    </location>
</feature>
<keyword evidence="1" id="KW-0812">Transmembrane</keyword>
<feature type="transmembrane region" description="Helical" evidence="1">
    <location>
        <begin position="112"/>
        <end position="145"/>
    </location>
</feature>
<protein>
    <submittedName>
        <fullName evidence="2">Uncharacterized protein</fullName>
    </submittedName>
</protein>
<comment type="caution">
    <text evidence="2">The sequence shown here is derived from an EMBL/GenBank/DDBJ whole genome shotgun (WGS) entry which is preliminary data.</text>
</comment>
<dbReference type="Proteomes" id="UP001251528">
    <property type="component" value="Unassembled WGS sequence"/>
</dbReference>
<evidence type="ECO:0000313" key="3">
    <source>
        <dbReference type="Proteomes" id="UP001251528"/>
    </source>
</evidence>
<dbReference type="EMBL" id="JASWJB010000166">
    <property type="protein sequence ID" value="KAK2594498.1"/>
    <property type="molecule type" value="Genomic_DNA"/>
</dbReference>
<reference evidence="2" key="1">
    <citation type="submission" date="2023-06" db="EMBL/GenBank/DDBJ databases">
        <title>Conoideocrella luteorostrata (Hypocreales: Clavicipitaceae), a potential biocontrol fungus for elongate hemlock scale in United States Christmas tree production areas.</title>
        <authorList>
            <person name="Barrett H."/>
            <person name="Lovett B."/>
            <person name="Macias A.M."/>
            <person name="Stajich J.E."/>
            <person name="Kasson M.T."/>
        </authorList>
    </citation>
    <scope>NUCLEOTIDE SEQUENCE</scope>
    <source>
        <strain evidence="2">ARSEF 14590</strain>
    </source>
</reference>
<keyword evidence="3" id="KW-1185">Reference proteome</keyword>
<accession>A0AAJ0CMF2</accession>
<sequence>MDKGSLLTASKVEPGVSLNPHSTIISHLAPTLAFVLRFQYLLRSFSSFVYLHASSLTGIALVNALYASQFLVIHAYIAAKFGIFQGLKMSAKAASGVWEAKTTQALRKKLFYEFAVFILGSGNFIILMMLWPGWLVVGGLLFTLWRYYV</sequence>
<organism evidence="2 3">
    <name type="scientific">Conoideocrella luteorostrata</name>
    <dbReference type="NCBI Taxonomy" id="1105319"/>
    <lineage>
        <taxon>Eukaryota</taxon>
        <taxon>Fungi</taxon>
        <taxon>Dikarya</taxon>
        <taxon>Ascomycota</taxon>
        <taxon>Pezizomycotina</taxon>
        <taxon>Sordariomycetes</taxon>
        <taxon>Hypocreomycetidae</taxon>
        <taxon>Hypocreales</taxon>
        <taxon>Clavicipitaceae</taxon>
        <taxon>Conoideocrella</taxon>
    </lineage>
</organism>
<keyword evidence="1" id="KW-0472">Membrane</keyword>
<dbReference type="AlphaFoldDB" id="A0AAJ0CMF2"/>
<proteinExistence type="predicted"/>
<evidence type="ECO:0000256" key="1">
    <source>
        <dbReference type="SAM" id="Phobius"/>
    </source>
</evidence>
<evidence type="ECO:0000313" key="2">
    <source>
        <dbReference type="EMBL" id="KAK2594498.1"/>
    </source>
</evidence>